<sequence length="163" mass="19351">MDSLEKRNIKLTFNTALAKIQNWCAYQERSHGEVKEKLYEWNLYPSEVDQIISKLIEENFLNEERFVKAYVSGKFRIKKWGRRKIKQGLLQKKVTDKMIDSGLNTIDGDEYEATLADLAMKKFHLIKEKDAFKHKNKLITYLQSRGYETDMIFFVLKANNLYK</sequence>
<evidence type="ECO:0000256" key="5">
    <source>
        <dbReference type="HAMAP-Rule" id="MF_01114"/>
    </source>
</evidence>
<evidence type="ECO:0000256" key="1">
    <source>
        <dbReference type="ARBA" id="ARBA00004496"/>
    </source>
</evidence>
<keyword evidence="9" id="KW-1185">Reference proteome</keyword>
<dbReference type="InterPro" id="IPR053924">
    <property type="entry name" value="RecX_HTH_2nd"/>
</dbReference>
<evidence type="ECO:0000256" key="3">
    <source>
        <dbReference type="ARBA" id="ARBA00018111"/>
    </source>
</evidence>
<keyword evidence="4 5" id="KW-0963">Cytoplasm</keyword>
<protein>
    <recommendedName>
        <fullName evidence="3 5">Regulatory protein RecX</fullName>
    </recommendedName>
</protein>
<evidence type="ECO:0000313" key="8">
    <source>
        <dbReference type="EMBL" id="MEE1885387.1"/>
    </source>
</evidence>
<comment type="caution">
    <text evidence="8">The sequence shown here is derived from an EMBL/GenBank/DDBJ whole genome shotgun (WGS) entry which is preliminary data.</text>
</comment>
<dbReference type="EMBL" id="JAZDQU010000002">
    <property type="protein sequence ID" value="MEE1885387.1"/>
    <property type="molecule type" value="Genomic_DNA"/>
</dbReference>
<dbReference type="RefSeq" id="WP_330146285.1">
    <property type="nucleotide sequence ID" value="NZ_JAZDQU010000002.1"/>
</dbReference>
<evidence type="ECO:0000259" key="7">
    <source>
        <dbReference type="Pfam" id="PF21981"/>
    </source>
</evidence>
<feature type="domain" description="RecX second three-helical" evidence="6">
    <location>
        <begin position="62"/>
        <end position="102"/>
    </location>
</feature>
<reference evidence="8 9" key="1">
    <citation type="submission" date="2024-01" db="EMBL/GenBank/DDBJ databases">
        <title>Pedobacter sp. nov., isolated from oil-contaminated soil.</title>
        <authorList>
            <person name="Le N.T.T."/>
        </authorList>
    </citation>
    <scope>NUCLEOTIDE SEQUENCE [LARGE SCALE GENOMIC DNA]</scope>
    <source>
        <strain evidence="8 9">VNH31</strain>
    </source>
</reference>
<dbReference type="InterPro" id="IPR053925">
    <property type="entry name" value="RecX_HTH_3rd"/>
</dbReference>
<dbReference type="PANTHER" id="PTHR33602">
    <property type="entry name" value="REGULATORY PROTEIN RECX FAMILY PROTEIN"/>
    <property type="match status" value="1"/>
</dbReference>
<evidence type="ECO:0000256" key="4">
    <source>
        <dbReference type="ARBA" id="ARBA00022490"/>
    </source>
</evidence>
<name>A0ABU7H245_9SPHI</name>
<organism evidence="8 9">
    <name type="scientific">Pedobacter flavus</name>
    <dbReference type="NCBI Taxonomy" id="3113906"/>
    <lineage>
        <taxon>Bacteria</taxon>
        <taxon>Pseudomonadati</taxon>
        <taxon>Bacteroidota</taxon>
        <taxon>Sphingobacteriia</taxon>
        <taxon>Sphingobacteriales</taxon>
        <taxon>Sphingobacteriaceae</taxon>
        <taxon>Pedobacter</taxon>
    </lineage>
</organism>
<feature type="domain" description="RecX third three-helical" evidence="7">
    <location>
        <begin position="110"/>
        <end position="156"/>
    </location>
</feature>
<evidence type="ECO:0000256" key="2">
    <source>
        <dbReference type="ARBA" id="ARBA00009695"/>
    </source>
</evidence>
<evidence type="ECO:0000313" key="9">
    <source>
        <dbReference type="Proteomes" id="UP001337681"/>
    </source>
</evidence>
<dbReference type="PANTHER" id="PTHR33602:SF1">
    <property type="entry name" value="REGULATORY PROTEIN RECX FAMILY PROTEIN"/>
    <property type="match status" value="1"/>
</dbReference>
<dbReference type="InterPro" id="IPR003783">
    <property type="entry name" value="Regulatory_RecX"/>
</dbReference>
<evidence type="ECO:0000259" key="6">
    <source>
        <dbReference type="Pfam" id="PF02631"/>
    </source>
</evidence>
<dbReference type="InterPro" id="IPR036388">
    <property type="entry name" value="WH-like_DNA-bd_sf"/>
</dbReference>
<accession>A0ABU7H245</accession>
<gene>
    <name evidence="5" type="primary">recX</name>
    <name evidence="8" type="ORF">VRU49_08155</name>
</gene>
<comment type="similarity">
    <text evidence="2 5">Belongs to the RecX family.</text>
</comment>
<comment type="subcellular location">
    <subcellularLocation>
        <location evidence="1 5">Cytoplasm</location>
    </subcellularLocation>
</comment>
<comment type="function">
    <text evidence="5">Modulates RecA activity.</text>
</comment>
<dbReference type="Pfam" id="PF21981">
    <property type="entry name" value="RecX_HTH3"/>
    <property type="match status" value="1"/>
</dbReference>
<dbReference type="Pfam" id="PF02631">
    <property type="entry name" value="RecX_HTH2"/>
    <property type="match status" value="1"/>
</dbReference>
<dbReference type="Proteomes" id="UP001337681">
    <property type="component" value="Unassembled WGS sequence"/>
</dbReference>
<dbReference type="Gene3D" id="1.10.10.10">
    <property type="entry name" value="Winged helix-like DNA-binding domain superfamily/Winged helix DNA-binding domain"/>
    <property type="match status" value="3"/>
</dbReference>
<proteinExistence type="inferred from homology"/>
<dbReference type="HAMAP" id="MF_01114">
    <property type="entry name" value="RecX"/>
    <property type="match status" value="1"/>
</dbReference>